<dbReference type="InterPro" id="IPR054568">
    <property type="entry name" value="NNH3"/>
</dbReference>
<evidence type="ECO:0000259" key="2">
    <source>
        <dbReference type="Pfam" id="PF22735"/>
    </source>
</evidence>
<dbReference type="Pfam" id="PF22735">
    <property type="entry name" value="NNH3"/>
    <property type="match status" value="1"/>
</dbReference>
<dbReference type="Proteomes" id="UP001050975">
    <property type="component" value="Unassembled WGS sequence"/>
</dbReference>
<evidence type="ECO:0000313" key="4">
    <source>
        <dbReference type="Proteomes" id="UP001050975"/>
    </source>
</evidence>
<dbReference type="EMBL" id="BLAY01000147">
    <property type="protein sequence ID" value="GET42086.1"/>
    <property type="molecule type" value="Genomic_DNA"/>
</dbReference>
<comment type="caution">
    <text evidence="3">The sequence shown here is derived from an EMBL/GenBank/DDBJ whole genome shotgun (WGS) entry which is preliminary data.</text>
</comment>
<name>A0AAV3XMS0_9CYAN</name>
<feature type="domain" description="NACHT N-terminal Helical" evidence="2">
    <location>
        <begin position="46"/>
        <end position="97"/>
    </location>
</feature>
<gene>
    <name evidence="3" type="ORF">MiSe_69000</name>
</gene>
<proteinExistence type="predicted"/>
<protein>
    <submittedName>
        <fullName evidence="3">Pentapeptide repeat protein</fullName>
    </submittedName>
</protein>
<keyword evidence="1" id="KW-0472">Membrane</keyword>
<keyword evidence="1" id="KW-0812">Transmembrane</keyword>
<evidence type="ECO:0000313" key="3">
    <source>
        <dbReference type="EMBL" id="GET42086.1"/>
    </source>
</evidence>
<reference evidence="3" key="1">
    <citation type="submission" date="2019-10" db="EMBL/GenBank/DDBJ databases">
        <title>Draft genome sequece of Microseira wollei NIES-4236.</title>
        <authorList>
            <person name="Yamaguchi H."/>
            <person name="Suzuki S."/>
            <person name="Kawachi M."/>
        </authorList>
    </citation>
    <scope>NUCLEOTIDE SEQUENCE</scope>
    <source>
        <strain evidence="3">NIES-4236</strain>
    </source>
</reference>
<keyword evidence="1" id="KW-1133">Transmembrane helix</keyword>
<evidence type="ECO:0000256" key="1">
    <source>
        <dbReference type="SAM" id="Phobius"/>
    </source>
</evidence>
<organism evidence="3 4">
    <name type="scientific">Microseira wollei NIES-4236</name>
    <dbReference type="NCBI Taxonomy" id="2530354"/>
    <lineage>
        <taxon>Bacteria</taxon>
        <taxon>Bacillati</taxon>
        <taxon>Cyanobacteriota</taxon>
        <taxon>Cyanophyceae</taxon>
        <taxon>Oscillatoriophycideae</taxon>
        <taxon>Aerosakkonematales</taxon>
        <taxon>Aerosakkonemataceae</taxon>
        <taxon>Microseira</taxon>
    </lineage>
</organism>
<dbReference type="RefSeq" id="WP_226589058.1">
    <property type="nucleotide sequence ID" value="NZ_BLAY01000147.1"/>
</dbReference>
<sequence length="102" mass="11045">MATQLQKIWQFLQKDVRELWQPTEAAESGAEVSKAVLELAIALGLLVAPPVAVAAAGLSFVGIATRGIKFYREKVNKEPTLEEFVAIASPLAYLESVNYPTA</sequence>
<feature type="transmembrane region" description="Helical" evidence="1">
    <location>
        <begin position="39"/>
        <end position="64"/>
    </location>
</feature>
<keyword evidence="4" id="KW-1185">Reference proteome</keyword>
<accession>A0AAV3XMS0</accession>
<dbReference type="AlphaFoldDB" id="A0AAV3XMS0"/>